<reference evidence="5 6" key="1">
    <citation type="submission" date="2024-01" db="EMBL/GenBank/DDBJ databases">
        <authorList>
            <person name="Waweru B."/>
        </authorList>
    </citation>
    <scope>NUCLEOTIDE SEQUENCE [LARGE SCALE GENOMIC DNA]</scope>
</reference>
<evidence type="ECO:0000313" key="6">
    <source>
        <dbReference type="Proteomes" id="UP001314170"/>
    </source>
</evidence>
<feature type="domain" description="WRC" evidence="4">
    <location>
        <begin position="333"/>
        <end position="377"/>
    </location>
</feature>
<keyword evidence="1" id="KW-0539">Nucleus</keyword>
<dbReference type="PROSITE" id="PS51667">
    <property type="entry name" value="WRC"/>
    <property type="match status" value="1"/>
</dbReference>
<protein>
    <recommendedName>
        <fullName evidence="4">WRC domain-containing protein</fullName>
    </recommendedName>
</protein>
<dbReference type="Proteomes" id="UP001314170">
    <property type="component" value="Unassembled WGS sequence"/>
</dbReference>
<gene>
    <name evidence="5" type="ORF">DCAF_LOCUS16720</name>
</gene>
<evidence type="ECO:0000313" key="5">
    <source>
        <dbReference type="EMBL" id="CAK7342295.1"/>
    </source>
</evidence>
<evidence type="ECO:0000256" key="3">
    <source>
        <dbReference type="SAM" id="MobiDB-lite"/>
    </source>
</evidence>
<evidence type="ECO:0000256" key="2">
    <source>
        <dbReference type="PROSITE-ProRule" id="PRU01002"/>
    </source>
</evidence>
<proteinExistence type="predicted"/>
<evidence type="ECO:0000259" key="4">
    <source>
        <dbReference type="PROSITE" id="PS51667"/>
    </source>
</evidence>
<feature type="region of interest" description="Disordered" evidence="3">
    <location>
        <begin position="225"/>
        <end position="262"/>
    </location>
</feature>
<organism evidence="5 6">
    <name type="scientific">Dovyalis caffra</name>
    <dbReference type="NCBI Taxonomy" id="77055"/>
    <lineage>
        <taxon>Eukaryota</taxon>
        <taxon>Viridiplantae</taxon>
        <taxon>Streptophyta</taxon>
        <taxon>Embryophyta</taxon>
        <taxon>Tracheophyta</taxon>
        <taxon>Spermatophyta</taxon>
        <taxon>Magnoliopsida</taxon>
        <taxon>eudicotyledons</taxon>
        <taxon>Gunneridae</taxon>
        <taxon>Pentapetalae</taxon>
        <taxon>rosids</taxon>
        <taxon>fabids</taxon>
        <taxon>Malpighiales</taxon>
        <taxon>Salicaceae</taxon>
        <taxon>Flacourtieae</taxon>
        <taxon>Dovyalis</taxon>
    </lineage>
</organism>
<comment type="caution">
    <text evidence="5">The sequence shown here is derived from an EMBL/GenBank/DDBJ whole genome shotgun (WGS) entry which is preliminary data.</text>
</comment>
<comment type="caution">
    <text evidence="2">Lacks conserved residue(s) required for the propagation of feature annotation.</text>
</comment>
<feature type="compositionally biased region" description="Low complexity" evidence="3">
    <location>
        <begin position="236"/>
        <end position="261"/>
    </location>
</feature>
<dbReference type="Pfam" id="PF08879">
    <property type="entry name" value="WRC"/>
    <property type="match status" value="1"/>
</dbReference>
<dbReference type="InterPro" id="IPR014977">
    <property type="entry name" value="WRC_dom"/>
</dbReference>
<accession>A0AAV1S0H6</accession>
<evidence type="ECO:0000256" key="1">
    <source>
        <dbReference type="ARBA" id="ARBA00023242"/>
    </source>
</evidence>
<keyword evidence="6" id="KW-1185">Reference proteome</keyword>
<dbReference type="EMBL" id="CAWUPB010001160">
    <property type="protein sequence ID" value="CAK7342295.1"/>
    <property type="molecule type" value="Genomic_DNA"/>
</dbReference>
<sequence>MVHNDVVRKMHVFEEINDLMALRQLLRTLNLNYVRGEQIGWLKELLEPGSIVSKAYEYASRQASIYQGRLLEAIRIYINEMRIRKLWRKDLHYHPYSTPLPPPDRVSSTHQAPNDDLSLDIVTIRRASFDSQEPLDHYRISPPFVDDTKKLTPHSCLSRNGMLYLQKNQRSFDPPPLMRSTINASICSDQNPEIFEEKRTREEKRSITPIHQSCNVVVFFVPVPTTPTDNDRRRSSSSSSTHSAVMSAESSVSSSLPSHGSWCEEDKVFPLKKRRISLERFISTQESSTVDKQKQNRKIAEMWASSVNDQTIYGKSKHQGEVEINSDQAMEEIDLMMRCSKVNGARWRCSTRKLEGHSLCKHHLNLQRMYDSRRFGGSYRLSNASNAAKDFRGSKKRKKVMISSILDRTVPLLATGDN</sequence>
<name>A0AAV1S0H6_9ROSI</name>
<dbReference type="AlphaFoldDB" id="A0AAV1S0H6"/>